<keyword evidence="5" id="KW-1185">Reference proteome</keyword>
<comment type="similarity">
    <text evidence="1">Belongs to the glycosyl hydrolase 25 family.</text>
</comment>
<dbReference type="VEuPathDB" id="TriTrypDB:BSAL_73060"/>
<dbReference type="GO" id="GO:0003796">
    <property type="term" value="F:lysozyme activity"/>
    <property type="evidence" value="ECO:0007669"/>
    <property type="project" value="InterPro"/>
</dbReference>
<dbReference type="Gene3D" id="3.20.20.80">
    <property type="entry name" value="Glycosidases"/>
    <property type="match status" value="1"/>
</dbReference>
<dbReference type="PROSITE" id="PS51904">
    <property type="entry name" value="GLYCOSYL_HYDROL_F25_2"/>
    <property type="match status" value="1"/>
</dbReference>
<dbReference type="InterPro" id="IPR017853">
    <property type="entry name" value="GH"/>
</dbReference>
<dbReference type="GO" id="GO:0016998">
    <property type="term" value="P:cell wall macromolecule catabolic process"/>
    <property type="evidence" value="ECO:0007669"/>
    <property type="project" value="InterPro"/>
</dbReference>
<protein>
    <submittedName>
        <fullName evidence="4">Glycoside hydrolase, putative</fullName>
    </submittedName>
</protein>
<gene>
    <name evidence="4" type="ORF">BSAL_73060</name>
</gene>
<dbReference type="Proteomes" id="UP000051952">
    <property type="component" value="Unassembled WGS sequence"/>
</dbReference>
<evidence type="ECO:0000256" key="2">
    <source>
        <dbReference type="ARBA" id="ARBA00022729"/>
    </source>
</evidence>
<name>A0A0S4IWX3_BODSA</name>
<dbReference type="GO" id="GO:0007165">
    <property type="term" value="P:signal transduction"/>
    <property type="evidence" value="ECO:0007669"/>
    <property type="project" value="TreeGrafter"/>
</dbReference>
<evidence type="ECO:0000313" key="5">
    <source>
        <dbReference type="Proteomes" id="UP000051952"/>
    </source>
</evidence>
<keyword evidence="2 3" id="KW-0732">Signal</keyword>
<feature type="chain" id="PRO_5006621631" evidence="3">
    <location>
        <begin position="19"/>
        <end position="215"/>
    </location>
</feature>
<dbReference type="OMA" id="QYAQVET"/>
<evidence type="ECO:0000256" key="3">
    <source>
        <dbReference type="SAM" id="SignalP"/>
    </source>
</evidence>
<dbReference type="OrthoDB" id="2251794at2759"/>
<feature type="signal peptide" evidence="3">
    <location>
        <begin position="1"/>
        <end position="18"/>
    </location>
</feature>
<dbReference type="PANTHER" id="PTHR23208">
    <property type="entry name" value="LYSOZYME PROTEIN"/>
    <property type="match status" value="1"/>
</dbReference>
<dbReference type="InterPro" id="IPR002053">
    <property type="entry name" value="Glyco_hydro_25"/>
</dbReference>
<keyword evidence="4" id="KW-0378">Hydrolase</keyword>
<dbReference type="CDD" id="cd06416">
    <property type="entry name" value="GH25_Lys1-like"/>
    <property type="match status" value="1"/>
</dbReference>
<proteinExistence type="inferred from homology"/>
<evidence type="ECO:0000256" key="1">
    <source>
        <dbReference type="ARBA" id="ARBA00010646"/>
    </source>
</evidence>
<dbReference type="InterPro" id="IPR051595">
    <property type="entry name" value="GH25_Enzymes"/>
</dbReference>
<dbReference type="PANTHER" id="PTHR23208:SF36">
    <property type="entry name" value="LYSOZYME-RELATED"/>
    <property type="match status" value="1"/>
</dbReference>
<dbReference type="EMBL" id="CYKH01000599">
    <property type="protein sequence ID" value="CUG06548.1"/>
    <property type="molecule type" value="Genomic_DNA"/>
</dbReference>
<sequence>MFARIAIVASLMAAVTLATDGGDISEFYDKSTFECTKGKGWDFVIVRSYCSFGGVDDNAPRTLAAAKDAGIPHRDVYHFPCHGKVSAEDQVKADLDHVGKDNFGTMWFDIETNPSPGCSYSGDHATNCKFLEDLIAAGKKHGVTMGVYASSYMWSSIMGTCTAGADHGLPLWYAHYDYTRSFGDFTAFGGCKHPAMKQYNDAVGICGINADADWY</sequence>
<dbReference type="AlphaFoldDB" id="A0A0S4IWX3"/>
<reference evidence="5" key="1">
    <citation type="submission" date="2015-09" db="EMBL/GenBank/DDBJ databases">
        <authorList>
            <consortium name="Pathogen Informatics"/>
        </authorList>
    </citation>
    <scope>NUCLEOTIDE SEQUENCE [LARGE SCALE GENOMIC DNA]</scope>
    <source>
        <strain evidence="5">Lake Konstanz</strain>
    </source>
</reference>
<dbReference type="GO" id="GO:0009253">
    <property type="term" value="P:peptidoglycan catabolic process"/>
    <property type="evidence" value="ECO:0007669"/>
    <property type="project" value="InterPro"/>
</dbReference>
<organism evidence="4 5">
    <name type="scientific">Bodo saltans</name>
    <name type="common">Flagellated protozoan</name>
    <dbReference type="NCBI Taxonomy" id="75058"/>
    <lineage>
        <taxon>Eukaryota</taxon>
        <taxon>Discoba</taxon>
        <taxon>Euglenozoa</taxon>
        <taxon>Kinetoplastea</taxon>
        <taxon>Metakinetoplastina</taxon>
        <taxon>Eubodonida</taxon>
        <taxon>Bodonidae</taxon>
        <taxon>Bodo</taxon>
    </lineage>
</organism>
<accession>A0A0S4IWX3</accession>
<dbReference type="Pfam" id="PF01183">
    <property type="entry name" value="Glyco_hydro_25"/>
    <property type="match status" value="1"/>
</dbReference>
<dbReference type="SUPFAM" id="SSF51445">
    <property type="entry name" value="(Trans)glycosidases"/>
    <property type="match status" value="1"/>
</dbReference>
<evidence type="ECO:0000313" key="4">
    <source>
        <dbReference type="EMBL" id="CUG06548.1"/>
    </source>
</evidence>